<dbReference type="EMBL" id="CM043778">
    <property type="protein sequence ID" value="KAI4838027.1"/>
    <property type="molecule type" value="Genomic_DNA"/>
</dbReference>
<accession>A0ACB9Y9S3</accession>
<dbReference type="Proteomes" id="UP001056978">
    <property type="component" value="Chromosome 10"/>
</dbReference>
<organism evidence="1 2">
    <name type="scientific">Plasmodium brasilianum</name>
    <dbReference type="NCBI Taxonomy" id="5824"/>
    <lineage>
        <taxon>Eukaryota</taxon>
        <taxon>Sar</taxon>
        <taxon>Alveolata</taxon>
        <taxon>Apicomplexa</taxon>
        <taxon>Aconoidasida</taxon>
        <taxon>Haemosporida</taxon>
        <taxon>Plasmodiidae</taxon>
        <taxon>Plasmodium</taxon>
        <taxon>Plasmodium (Plasmodium)</taxon>
    </lineage>
</organism>
<sequence>MNGSVKFFILVKKPKFKLYIWACYISIAWYLDNMNDALRTLDSGTNILLSYLENETKNIHFQKFFLKIKMIIQKMKEIFMTKNMLVNVNLMTKIIQEMQHISHIDDFLEEALKVWVSLGGLGIA</sequence>
<evidence type="ECO:0000313" key="1">
    <source>
        <dbReference type="EMBL" id="KAI4838027.1"/>
    </source>
</evidence>
<evidence type="ECO:0000313" key="2">
    <source>
        <dbReference type="Proteomes" id="UP001056978"/>
    </source>
</evidence>
<name>A0ACB9Y9S3_PLABR</name>
<comment type="caution">
    <text evidence="1">The sequence shown here is derived from an EMBL/GenBank/DDBJ whole genome shotgun (WGS) entry which is preliminary data.</text>
</comment>
<keyword evidence="2" id="KW-1185">Reference proteome</keyword>
<proteinExistence type="predicted"/>
<gene>
    <name evidence="1" type="ORF">MKS88_003450</name>
</gene>
<protein>
    <submittedName>
        <fullName evidence="1">Uncharacterized protein</fullName>
    </submittedName>
</protein>
<reference evidence="1" key="1">
    <citation type="submission" date="2022-06" db="EMBL/GenBank/DDBJ databases">
        <title>The First Complete Genome of the Simian Malaria Parasite Plasmodium brasilianum.</title>
        <authorList>
            <person name="Bajic M."/>
            <person name="Ravishankar S."/>
        </authorList>
    </citation>
    <scope>NUCLEOTIDE SEQUENCE</scope>
    <source>
        <strain evidence="1">Bolivian I</strain>
    </source>
</reference>